<sequence length="751" mass="81032">MTHRDRQPGLGLTLIGAVIAAIAGAIALLAPDSGVAGTIGAGLALFGAVAVAAASAVVLFVVLPAGLNLTLKILVLIGAALTALAGYFLMQDVLTWAMVAATAGSVWNLVSRKGRRDHAAVALALMALPFAQDARAQDWPGFHGNLEAQKYSPLQQITAQNVHELEPAWQVETGDVSDGSGDLPQTVWSATPVYANGTLYVGTPFYRILALDPATGQEIWSYDSQARLEALTQPALKNRGVAYWETEGSEGPCAKRVYIGTMDAKLHSVDADTGLPCEEFGEAGVLDVNQWNDTNDRWPLSLLQPPVAYGGRLFIGWAGKDWESAQAPPGTVFAVDAETGELDWTVNFIPKELWDRTGTANVWTHMTVDPERGILYLPVSSPSPNYYGGNRTEELPLATSVTAVDTDTGEIIWSRQLVHHDIWDYDTGAAPALVDIQRDGETIPALIQTSKQGMLYVLNRETGEPVFGMEERPVPASDLPGEEAAPTQPFYDVPQPTNTYDTWPGIWWLGDLTSFGWCSRMLDELRYEGLFTPPTAEGEGTLLYPGTAGGMQWGGGALDPETNIFYVNTQKVAQILKMIPREEYERIAGESGAEQGYYPQEGVPYGFKLSNFVNPIGLPCWKPPFGTMLAYDLDTGERLWEVPFGMTQQWGFYAPESWGSPTLGGPAVTAGGVIFIGASMDAHVRALSAATGEELWKWRVEAPAVAIPAVYEHEGRQYVSFVAGGNPILKPQVGDQLITFALPDGAEQAAE</sequence>
<dbReference type="GO" id="GO:0016614">
    <property type="term" value="F:oxidoreductase activity, acting on CH-OH group of donors"/>
    <property type="evidence" value="ECO:0007669"/>
    <property type="project" value="InterPro"/>
</dbReference>
<dbReference type="PANTHER" id="PTHR32303">
    <property type="entry name" value="QUINOPROTEIN ALCOHOL DEHYDROGENASE (CYTOCHROME C)"/>
    <property type="match status" value="1"/>
</dbReference>
<keyword evidence="4" id="KW-0812">Transmembrane</keyword>
<keyword evidence="3" id="KW-0560">Oxidoreductase</keyword>
<dbReference type="AlphaFoldDB" id="A0A1G7AW75"/>
<proteinExistence type="inferred from homology"/>
<keyword evidence="4" id="KW-0472">Membrane</keyword>
<dbReference type="SMART" id="SM00564">
    <property type="entry name" value="PQQ"/>
    <property type="match status" value="6"/>
</dbReference>
<gene>
    <name evidence="6" type="ORF">SAMN04488567_1131</name>
</gene>
<dbReference type="STRING" id="521013.SAMN04488567_1131"/>
<organism evidence="6 7">
    <name type="scientific">Limimaricola pyoseonensis</name>
    <dbReference type="NCBI Taxonomy" id="521013"/>
    <lineage>
        <taxon>Bacteria</taxon>
        <taxon>Pseudomonadati</taxon>
        <taxon>Pseudomonadota</taxon>
        <taxon>Alphaproteobacteria</taxon>
        <taxon>Rhodobacterales</taxon>
        <taxon>Paracoccaceae</taxon>
        <taxon>Limimaricola</taxon>
    </lineage>
</organism>
<dbReference type="RefSeq" id="WP_090110008.1">
    <property type="nucleotide sequence ID" value="NZ_FNAT01000001.1"/>
</dbReference>
<dbReference type="Gene3D" id="2.140.10.10">
    <property type="entry name" value="Quinoprotein alcohol dehydrogenase-like superfamily"/>
    <property type="match status" value="1"/>
</dbReference>
<dbReference type="PANTHER" id="PTHR32303:SF4">
    <property type="entry name" value="QUINOPROTEIN GLUCOSE DEHYDROGENASE"/>
    <property type="match status" value="1"/>
</dbReference>
<dbReference type="SUPFAM" id="SSF50998">
    <property type="entry name" value="Quinoprotein alcohol dehydrogenase-like"/>
    <property type="match status" value="1"/>
</dbReference>
<dbReference type="InterPro" id="IPR017511">
    <property type="entry name" value="PQQ_mDH"/>
</dbReference>
<dbReference type="Proteomes" id="UP000198922">
    <property type="component" value="Unassembled WGS sequence"/>
</dbReference>
<reference evidence="7" key="1">
    <citation type="submission" date="2016-10" db="EMBL/GenBank/DDBJ databases">
        <authorList>
            <person name="Varghese N."/>
            <person name="Submissions S."/>
        </authorList>
    </citation>
    <scope>NUCLEOTIDE SEQUENCE [LARGE SCALE GENOMIC DNA]</scope>
    <source>
        <strain evidence="7">DSM 21424</strain>
    </source>
</reference>
<dbReference type="GO" id="GO:0016020">
    <property type="term" value="C:membrane"/>
    <property type="evidence" value="ECO:0007669"/>
    <property type="project" value="InterPro"/>
</dbReference>
<dbReference type="GO" id="GO:0048038">
    <property type="term" value="F:quinone binding"/>
    <property type="evidence" value="ECO:0007669"/>
    <property type="project" value="InterPro"/>
</dbReference>
<evidence type="ECO:0000256" key="4">
    <source>
        <dbReference type="SAM" id="Phobius"/>
    </source>
</evidence>
<dbReference type="EMBL" id="FNAT01000001">
    <property type="protein sequence ID" value="SDE18940.1"/>
    <property type="molecule type" value="Genomic_DNA"/>
</dbReference>
<feature type="transmembrane region" description="Helical" evidence="4">
    <location>
        <begin position="12"/>
        <end position="30"/>
    </location>
</feature>
<dbReference type="InterPro" id="IPR011047">
    <property type="entry name" value="Quinoprotein_ADH-like_sf"/>
</dbReference>
<dbReference type="CDD" id="cd10280">
    <property type="entry name" value="PQQ_mGDH"/>
    <property type="match status" value="1"/>
</dbReference>
<dbReference type="OrthoDB" id="9794322at2"/>
<evidence type="ECO:0000256" key="1">
    <source>
        <dbReference type="ARBA" id="ARBA00001931"/>
    </source>
</evidence>
<accession>A0A1G7AW75</accession>
<evidence type="ECO:0000256" key="3">
    <source>
        <dbReference type="ARBA" id="ARBA00023002"/>
    </source>
</evidence>
<dbReference type="InterPro" id="IPR002372">
    <property type="entry name" value="PQQ_rpt_dom"/>
</dbReference>
<protein>
    <submittedName>
        <fullName evidence="6">Quinoprotein glucose dehydrogenase</fullName>
    </submittedName>
</protein>
<evidence type="ECO:0000259" key="5">
    <source>
        <dbReference type="Pfam" id="PF01011"/>
    </source>
</evidence>
<name>A0A1G7AW75_9RHOB</name>
<evidence type="ECO:0000313" key="7">
    <source>
        <dbReference type="Proteomes" id="UP000198922"/>
    </source>
</evidence>
<feature type="domain" description="Pyrrolo-quinoline quinone repeat" evidence="5">
    <location>
        <begin position="139"/>
        <end position="719"/>
    </location>
</feature>
<keyword evidence="4" id="KW-1133">Transmembrane helix</keyword>
<evidence type="ECO:0000256" key="2">
    <source>
        <dbReference type="ARBA" id="ARBA00008156"/>
    </source>
</evidence>
<keyword evidence="7" id="KW-1185">Reference proteome</keyword>
<dbReference type="Pfam" id="PF01011">
    <property type="entry name" value="PQQ"/>
    <property type="match status" value="1"/>
</dbReference>
<feature type="transmembrane region" description="Helical" evidence="4">
    <location>
        <begin position="36"/>
        <end position="62"/>
    </location>
</feature>
<comment type="similarity">
    <text evidence="2">Belongs to the bacterial PQQ dehydrogenase family.</text>
</comment>
<feature type="transmembrane region" description="Helical" evidence="4">
    <location>
        <begin position="69"/>
        <end position="87"/>
    </location>
</feature>
<dbReference type="InterPro" id="IPR018391">
    <property type="entry name" value="PQQ_b-propeller_rpt"/>
</dbReference>
<evidence type="ECO:0000313" key="6">
    <source>
        <dbReference type="EMBL" id="SDE18940.1"/>
    </source>
</evidence>
<comment type="cofactor">
    <cofactor evidence="1">
        <name>pyrroloquinoline quinone</name>
        <dbReference type="ChEBI" id="CHEBI:58442"/>
    </cofactor>
</comment>